<comment type="caution">
    <text evidence="2">The sequence shown here is derived from an EMBL/GenBank/DDBJ whole genome shotgun (WGS) entry which is preliminary data.</text>
</comment>
<evidence type="ECO:0000256" key="1">
    <source>
        <dbReference type="SAM" id="SignalP"/>
    </source>
</evidence>
<gene>
    <name evidence="2" type="ORF">B0T17DRAFT_45682</name>
</gene>
<keyword evidence="1" id="KW-0732">Signal</keyword>
<name>A0AA39XKW2_9PEZI</name>
<keyword evidence="3" id="KW-1185">Reference proteome</keyword>
<proteinExistence type="predicted"/>
<organism evidence="2 3">
    <name type="scientific">Bombardia bombarda</name>
    <dbReference type="NCBI Taxonomy" id="252184"/>
    <lineage>
        <taxon>Eukaryota</taxon>
        <taxon>Fungi</taxon>
        <taxon>Dikarya</taxon>
        <taxon>Ascomycota</taxon>
        <taxon>Pezizomycotina</taxon>
        <taxon>Sordariomycetes</taxon>
        <taxon>Sordariomycetidae</taxon>
        <taxon>Sordariales</taxon>
        <taxon>Lasiosphaeriaceae</taxon>
        <taxon>Bombardia</taxon>
    </lineage>
</organism>
<reference evidence="2" key="1">
    <citation type="submission" date="2023-06" db="EMBL/GenBank/DDBJ databases">
        <title>Genome-scale phylogeny and comparative genomics of the fungal order Sordariales.</title>
        <authorList>
            <consortium name="Lawrence Berkeley National Laboratory"/>
            <person name="Hensen N."/>
            <person name="Bonometti L."/>
            <person name="Westerberg I."/>
            <person name="Brannstrom I.O."/>
            <person name="Guillou S."/>
            <person name="Cros-Aarteil S."/>
            <person name="Calhoun S."/>
            <person name="Haridas S."/>
            <person name="Kuo A."/>
            <person name="Mondo S."/>
            <person name="Pangilinan J."/>
            <person name="Riley R."/>
            <person name="LaButti K."/>
            <person name="Andreopoulos B."/>
            <person name="Lipzen A."/>
            <person name="Chen C."/>
            <person name="Yanf M."/>
            <person name="Daum C."/>
            <person name="Ng V."/>
            <person name="Clum A."/>
            <person name="Steindorff A."/>
            <person name="Ohm R."/>
            <person name="Martin F."/>
            <person name="Silar P."/>
            <person name="Natvig D."/>
            <person name="Lalanne C."/>
            <person name="Gautier V."/>
            <person name="Ament-velasquez S.L."/>
            <person name="Kruys A."/>
            <person name="Hutchinson M.I."/>
            <person name="Powell A.J."/>
            <person name="Barry K."/>
            <person name="Miller A.N."/>
            <person name="Grigoriev I.V."/>
            <person name="Debuchy R."/>
            <person name="Gladieux P."/>
            <person name="Thoren M.H."/>
            <person name="Johannesson H."/>
        </authorList>
    </citation>
    <scope>NUCLEOTIDE SEQUENCE</scope>
    <source>
        <strain evidence="2">SMH3391-2</strain>
    </source>
</reference>
<feature type="chain" id="PRO_5041219709" evidence="1">
    <location>
        <begin position="21"/>
        <end position="280"/>
    </location>
</feature>
<feature type="signal peptide" evidence="1">
    <location>
        <begin position="1"/>
        <end position="20"/>
    </location>
</feature>
<sequence length="280" mass="30770">MFVSSFIAATACLLANPGLAIPAKPVSHEAVGKWSLWGFRRLCADDETNCRYTFDIVDDNSAERESHLCSLSVDASGNLPSDETSFSSIDCSDSGDGTRFQVNGGYNVTGQFLTIVVTDVEAQQNAFFGYRQDEIGNFDIPAAKTSDVFSIGTFANTPAVSPRDVSDEEVMWQVLNMNRHWDPATQTIYLDFRIVGTDGTDQTCNVESPPTTPFGTWWAAPCGDDYSVSWGYKEDTDGGVMTICHPESGKTTWFGWDSINNREYLGNSAKAKRYIRKGCS</sequence>
<protein>
    <submittedName>
        <fullName evidence="2">Uncharacterized protein</fullName>
    </submittedName>
</protein>
<accession>A0AA39XKW2</accession>
<evidence type="ECO:0000313" key="3">
    <source>
        <dbReference type="Proteomes" id="UP001174934"/>
    </source>
</evidence>
<dbReference type="AlphaFoldDB" id="A0AA39XKW2"/>
<dbReference type="Proteomes" id="UP001174934">
    <property type="component" value="Unassembled WGS sequence"/>
</dbReference>
<dbReference type="EMBL" id="JAULSR010000001">
    <property type="protein sequence ID" value="KAK0635501.1"/>
    <property type="molecule type" value="Genomic_DNA"/>
</dbReference>
<evidence type="ECO:0000313" key="2">
    <source>
        <dbReference type="EMBL" id="KAK0635501.1"/>
    </source>
</evidence>